<dbReference type="OrthoDB" id="953246at2"/>
<evidence type="ECO:0008006" key="3">
    <source>
        <dbReference type="Google" id="ProtNLM"/>
    </source>
</evidence>
<dbReference type="PROSITE" id="PS51257">
    <property type="entry name" value="PROKAR_LIPOPROTEIN"/>
    <property type="match status" value="1"/>
</dbReference>
<dbReference type="EMBL" id="SMFL01000005">
    <property type="protein sequence ID" value="TDE14501.1"/>
    <property type="molecule type" value="Genomic_DNA"/>
</dbReference>
<proteinExistence type="predicted"/>
<dbReference type="AlphaFoldDB" id="A0A4R5DR22"/>
<evidence type="ECO:0000313" key="1">
    <source>
        <dbReference type="EMBL" id="TDE14501.1"/>
    </source>
</evidence>
<comment type="caution">
    <text evidence="1">The sequence shown here is derived from an EMBL/GenBank/DDBJ whole genome shotgun (WGS) entry which is preliminary data.</text>
</comment>
<name>A0A4R5DR22_9BACT</name>
<evidence type="ECO:0000313" key="2">
    <source>
        <dbReference type="Proteomes" id="UP000294850"/>
    </source>
</evidence>
<sequence length="139" mass="15302">MNRILLTLIFSFILFACQKDDKDPVAGVEPIVGSWRLAAVEKIADGKSSWENVQNPDGNDLNFRYDGVIVDSQGRGICCGPGSLVINGNNFTIKPKTELDYGHCAAVNCVYCPTWEIEVKDNELTVSTCGQGKRKYVNL</sequence>
<gene>
    <name evidence="1" type="ORF">E0F88_14980</name>
</gene>
<reference evidence="1 2" key="1">
    <citation type="submission" date="2019-03" db="EMBL/GenBank/DDBJ databases">
        <title>Dyadobacter AR-3-6 sp. nov., isolated from arctic soil.</title>
        <authorList>
            <person name="Chaudhary D.K."/>
        </authorList>
    </citation>
    <scope>NUCLEOTIDE SEQUENCE [LARGE SCALE GENOMIC DNA]</scope>
    <source>
        <strain evidence="1 2">AR-3-6</strain>
    </source>
</reference>
<accession>A0A4R5DR22</accession>
<protein>
    <recommendedName>
        <fullName evidence="3">Lipocalin-like domain-containing protein</fullName>
    </recommendedName>
</protein>
<dbReference type="Proteomes" id="UP000294850">
    <property type="component" value="Unassembled WGS sequence"/>
</dbReference>
<organism evidence="1 2">
    <name type="scientific">Dyadobacter psychrotolerans</name>
    <dbReference type="NCBI Taxonomy" id="2541721"/>
    <lineage>
        <taxon>Bacteria</taxon>
        <taxon>Pseudomonadati</taxon>
        <taxon>Bacteroidota</taxon>
        <taxon>Cytophagia</taxon>
        <taxon>Cytophagales</taxon>
        <taxon>Spirosomataceae</taxon>
        <taxon>Dyadobacter</taxon>
    </lineage>
</organism>
<dbReference type="RefSeq" id="WP_131959085.1">
    <property type="nucleotide sequence ID" value="NZ_SMFL01000005.1"/>
</dbReference>
<keyword evidence="2" id="KW-1185">Reference proteome</keyword>